<dbReference type="AlphaFoldDB" id="A0A9J6RHY9"/>
<dbReference type="RefSeq" id="WP_258330225.1">
    <property type="nucleotide sequence ID" value="NZ_JAPTGG010000002.1"/>
</dbReference>
<feature type="signal peptide" evidence="3">
    <location>
        <begin position="1"/>
        <end position="21"/>
    </location>
</feature>
<sequence length="239" mass="26166">MRYLYLGLMLWVLSFSPLSSAATITIVTDKWDGYSNADGSGYYLELMKAIYSAEGVEVSVKQVPYARSMEMVATNKADVVLGIYPGEKFTGTYAKHPLNIDIIDAALTPAFASTWVDINSLADKKVGAVRGWGFDAYVPVKMRYKEYSSLKPLLKMLNNGRVDAVLATEVDIKASASGNNFVIKKAVIVNSAYAVFASSNNAKKMLAIFDAGIVKLHDSGQLRAIMTKNLNSLESYPFQ</sequence>
<organism evidence="5 6">
    <name type="scientific">Dasania phycosphaerae</name>
    <dbReference type="NCBI Taxonomy" id="2950436"/>
    <lineage>
        <taxon>Bacteria</taxon>
        <taxon>Pseudomonadati</taxon>
        <taxon>Pseudomonadota</taxon>
        <taxon>Gammaproteobacteria</taxon>
        <taxon>Cellvibrionales</taxon>
        <taxon>Spongiibacteraceae</taxon>
        <taxon>Dasania</taxon>
    </lineage>
</organism>
<comment type="similarity">
    <text evidence="1">Belongs to the bacterial solute-binding protein 3 family.</text>
</comment>
<evidence type="ECO:0000256" key="2">
    <source>
        <dbReference type="ARBA" id="ARBA00022729"/>
    </source>
</evidence>
<evidence type="ECO:0000313" key="5">
    <source>
        <dbReference type="EMBL" id="MCZ0864067.1"/>
    </source>
</evidence>
<feature type="chain" id="PRO_5039954269" evidence="3">
    <location>
        <begin position="22"/>
        <end position="239"/>
    </location>
</feature>
<dbReference type="Gene3D" id="3.40.190.10">
    <property type="entry name" value="Periplasmic binding protein-like II"/>
    <property type="match status" value="2"/>
</dbReference>
<evidence type="ECO:0000313" key="6">
    <source>
        <dbReference type="Proteomes" id="UP001069090"/>
    </source>
</evidence>
<dbReference type="Proteomes" id="UP001069090">
    <property type="component" value="Unassembled WGS sequence"/>
</dbReference>
<accession>A0A9J6RHY9</accession>
<dbReference type="PANTHER" id="PTHR35936">
    <property type="entry name" value="MEMBRANE-BOUND LYTIC MUREIN TRANSGLYCOSYLASE F"/>
    <property type="match status" value="1"/>
</dbReference>
<comment type="caution">
    <text evidence="5">The sequence shown here is derived from an EMBL/GenBank/DDBJ whole genome shotgun (WGS) entry which is preliminary data.</text>
</comment>
<gene>
    <name evidence="5" type="ORF">O0V09_02575</name>
</gene>
<name>A0A9J6RHY9_9GAMM</name>
<keyword evidence="6" id="KW-1185">Reference proteome</keyword>
<dbReference type="EMBL" id="JAPTGG010000002">
    <property type="protein sequence ID" value="MCZ0864067.1"/>
    <property type="molecule type" value="Genomic_DNA"/>
</dbReference>
<protein>
    <submittedName>
        <fullName evidence="5">Transporter substrate-binding domain-containing protein</fullName>
    </submittedName>
</protein>
<reference evidence="5 6" key="1">
    <citation type="submission" date="2022-12" db="EMBL/GenBank/DDBJ databases">
        <title>Dasania phycosphaerae sp. nov., isolated from particulate material of the south coast of Korea.</title>
        <authorList>
            <person name="Jiang Y."/>
        </authorList>
    </citation>
    <scope>NUCLEOTIDE SEQUENCE [LARGE SCALE GENOMIC DNA]</scope>
    <source>
        <strain evidence="5 6">GY-19</strain>
    </source>
</reference>
<dbReference type="PANTHER" id="PTHR35936:SF25">
    <property type="entry name" value="ABC TRANSPORTER SUBSTRATE-BINDING PROTEIN"/>
    <property type="match status" value="1"/>
</dbReference>
<dbReference type="InterPro" id="IPR001638">
    <property type="entry name" value="Solute-binding_3/MltF_N"/>
</dbReference>
<proteinExistence type="inferred from homology"/>
<dbReference type="SUPFAM" id="SSF53850">
    <property type="entry name" value="Periplasmic binding protein-like II"/>
    <property type="match status" value="1"/>
</dbReference>
<dbReference type="SMART" id="SM00062">
    <property type="entry name" value="PBPb"/>
    <property type="match status" value="1"/>
</dbReference>
<feature type="domain" description="Solute-binding protein family 3/N-terminal" evidence="4">
    <location>
        <begin position="23"/>
        <end position="233"/>
    </location>
</feature>
<evidence type="ECO:0000256" key="3">
    <source>
        <dbReference type="SAM" id="SignalP"/>
    </source>
</evidence>
<keyword evidence="2 3" id="KW-0732">Signal</keyword>
<evidence type="ECO:0000259" key="4">
    <source>
        <dbReference type="SMART" id="SM00062"/>
    </source>
</evidence>
<evidence type="ECO:0000256" key="1">
    <source>
        <dbReference type="ARBA" id="ARBA00010333"/>
    </source>
</evidence>